<feature type="region of interest" description="Disordered" evidence="1">
    <location>
        <begin position="375"/>
        <end position="414"/>
    </location>
</feature>
<feature type="compositionally biased region" description="Low complexity" evidence="1">
    <location>
        <begin position="379"/>
        <end position="396"/>
    </location>
</feature>
<feature type="domain" description="Putative plant transposon protein" evidence="2">
    <location>
        <begin position="62"/>
        <end position="239"/>
    </location>
</feature>
<dbReference type="Proteomes" id="UP000516437">
    <property type="component" value="Chromosome 8"/>
</dbReference>
<name>A0A6A1UR21_9ROSI</name>
<dbReference type="AlphaFoldDB" id="A0A6A1UR21"/>
<dbReference type="EMBL" id="RXIC02000026">
    <property type="protein sequence ID" value="KAB1202924.1"/>
    <property type="molecule type" value="Genomic_DNA"/>
</dbReference>
<accession>A0A6A1UR21</accession>
<keyword evidence="4" id="KW-1185">Reference proteome</keyword>
<evidence type="ECO:0000313" key="4">
    <source>
        <dbReference type="Proteomes" id="UP000516437"/>
    </source>
</evidence>
<organism evidence="3 4">
    <name type="scientific">Morella rubra</name>
    <name type="common">Chinese bayberry</name>
    <dbReference type="NCBI Taxonomy" id="262757"/>
    <lineage>
        <taxon>Eukaryota</taxon>
        <taxon>Viridiplantae</taxon>
        <taxon>Streptophyta</taxon>
        <taxon>Embryophyta</taxon>
        <taxon>Tracheophyta</taxon>
        <taxon>Spermatophyta</taxon>
        <taxon>Magnoliopsida</taxon>
        <taxon>eudicotyledons</taxon>
        <taxon>Gunneridae</taxon>
        <taxon>Pentapetalae</taxon>
        <taxon>rosids</taxon>
        <taxon>fabids</taxon>
        <taxon>Fagales</taxon>
        <taxon>Myricaceae</taxon>
        <taxon>Morella</taxon>
    </lineage>
</organism>
<dbReference type="OrthoDB" id="1835415at2759"/>
<comment type="caution">
    <text evidence="3">The sequence shown here is derived from an EMBL/GenBank/DDBJ whole genome shotgun (WGS) entry which is preliminary data.</text>
</comment>
<proteinExistence type="predicted"/>
<dbReference type="Pfam" id="PF20167">
    <property type="entry name" value="Transposase_32"/>
    <property type="match status" value="1"/>
</dbReference>
<protein>
    <recommendedName>
        <fullName evidence="2">Putative plant transposon protein domain-containing protein</fullName>
    </recommendedName>
</protein>
<reference evidence="3 4" key="1">
    <citation type="journal article" date="2019" name="Plant Biotechnol. J.">
        <title>The red bayberry genome and genetic basis of sex determination.</title>
        <authorList>
            <person name="Jia H.M."/>
            <person name="Jia H.J."/>
            <person name="Cai Q.L."/>
            <person name="Wang Y."/>
            <person name="Zhao H.B."/>
            <person name="Yang W.F."/>
            <person name="Wang G.Y."/>
            <person name="Li Y.H."/>
            <person name="Zhan D.L."/>
            <person name="Shen Y.T."/>
            <person name="Niu Q.F."/>
            <person name="Chang L."/>
            <person name="Qiu J."/>
            <person name="Zhao L."/>
            <person name="Xie H.B."/>
            <person name="Fu W.Y."/>
            <person name="Jin J."/>
            <person name="Li X.W."/>
            <person name="Jiao Y."/>
            <person name="Zhou C.C."/>
            <person name="Tu T."/>
            <person name="Chai C.Y."/>
            <person name="Gao J.L."/>
            <person name="Fan L.J."/>
            <person name="van de Weg E."/>
            <person name="Wang J.Y."/>
            <person name="Gao Z.S."/>
        </authorList>
    </citation>
    <scope>NUCLEOTIDE SEQUENCE [LARGE SCALE GENOMIC DNA]</scope>
    <source>
        <tissue evidence="3">Leaves</tissue>
    </source>
</reference>
<evidence type="ECO:0000256" key="1">
    <source>
        <dbReference type="SAM" id="MobiDB-lite"/>
    </source>
</evidence>
<sequence length="414" mass="46104">MTYKRSAKKGKRSREVDTNRFVDAEAEDLYNERFSTLTPLVEREVALEEFSHTLVPQLFLSRKWNSLLVNLTVPSAQLVREFYSNIHDINDSHSFSVFIRGQYFHITPDLLSAVLLFPRVEHPCFPYSATTCPSLDTMTSLLAKRPLLFNGKGFSAVAFTAEVMLVSRILGTNILPAQKLSALSLDRAKFLYAFMHNDSIDLGSVMCAHIIKCYHSRKTGLYLPYACAIQKLIITLEVPYPSSFPKMDTSAKIGLSTLTQIISHKKKAQSASPSPMPTPGPSSVTDNKYLMECMKLLLEQSSSMVTDISLLKADSQLTRTEVLQMQGSQAKLLQAMDRLILENDLLTASNIVLQAESSKNRADIQWIRQYLGQEEADDAAAPSSAVPSSSQPQPSATEYFSSDEDNHEGLSDLD</sequence>
<evidence type="ECO:0000259" key="2">
    <source>
        <dbReference type="Pfam" id="PF20167"/>
    </source>
</evidence>
<dbReference type="InterPro" id="IPR046796">
    <property type="entry name" value="Transposase_32_dom"/>
</dbReference>
<evidence type="ECO:0000313" key="3">
    <source>
        <dbReference type="EMBL" id="KAB1202924.1"/>
    </source>
</evidence>
<gene>
    <name evidence="3" type="ORF">CJ030_MR8G002081</name>
</gene>